<keyword evidence="6 12" id="KW-0067">ATP-binding</keyword>
<evidence type="ECO:0000256" key="9">
    <source>
        <dbReference type="ARBA" id="ARBA00023136"/>
    </source>
</evidence>
<dbReference type="GO" id="GO:0046933">
    <property type="term" value="F:proton-transporting ATP synthase activity, rotational mechanism"/>
    <property type="evidence" value="ECO:0007669"/>
    <property type="project" value="UniProtKB-UniRule"/>
</dbReference>
<name>A0A1I5SF79_9FIRM</name>
<dbReference type="EC" id="7.1.2.2" evidence="12"/>
<dbReference type="PROSITE" id="PS00152">
    <property type="entry name" value="ATPASE_ALPHA_BETA"/>
    <property type="match status" value="1"/>
</dbReference>
<dbReference type="SMART" id="SM00382">
    <property type="entry name" value="AAA"/>
    <property type="match status" value="1"/>
</dbReference>
<dbReference type="InterPro" id="IPR020003">
    <property type="entry name" value="ATPase_a/bsu_AS"/>
</dbReference>
<evidence type="ECO:0000313" key="15">
    <source>
        <dbReference type="Proteomes" id="UP000182624"/>
    </source>
</evidence>
<accession>A0A1I5SF79</accession>
<dbReference type="GO" id="GO:0005524">
    <property type="term" value="F:ATP binding"/>
    <property type="evidence" value="ECO:0007669"/>
    <property type="project" value="UniProtKB-UniRule"/>
</dbReference>
<keyword evidence="10 12" id="KW-0139">CF(1)</keyword>
<keyword evidence="9 12" id="KW-0472">Membrane</keyword>
<dbReference type="FunFam" id="1.10.1140.10:FF:000001">
    <property type="entry name" value="ATP synthase subunit beta"/>
    <property type="match status" value="1"/>
</dbReference>
<keyword evidence="15" id="KW-1185">Reference proteome</keyword>
<dbReference type="AlphaFoldDB" id="A0A1I5SF79"/>
<dbReference type="OrthoDB" id="9801639at2"/>
<dbReference type="PANTHER" id="PTHR15184">
    <property type="entry name" value="ATP SYNTHASE"/>
    <property type="match status" value="1"/>
</dbReference>
<reference evidence="15" key="1">
    <citation type="submission" date="2016-10" db="EMBL/GenBank/DDBJ databases">
        <authorList>
            <person name="Varghese N."/>
            <person name="Submissions S."/>
        </authorList>
    </citation>
    <scope>NUCLEOTIDE SEQUENCE [LARGE SCALE GENOMIC DNA]</scope>
    <source>
        <strain evidence="15">P18</strain>
    </source>
</reference>
<dbReference type="Gene3D" id="1.10.1140.10">
    <property type="entry name" value="Bovine Mitochondrial F1-atpase, Atp Synthase Beta Chain, Chain D, domain 3"/>
    <property type="match status" value="1"/>
</dbReference>
<dbReference type="InterPro" id="IPR050053">
    <property type="entry name" value="ATPase_alpha/beta_chains"/>
</dbReference>
<dbReference type="PANTHER" id="PTHR15184:SF71">
    <property type="entry name" value="ATP SYNTHASE SUBUNIT BETA, MITOCHONDRIAL"/>
    <property type="match status" value="1"/>
</dbReference>
<dbReference type="FunFam" id="3.40.50.300:FF:000004">
    <property type="entry name" value="ATP synthase subunit beta"/>
    <property type="match status" value="1"/>
</dbReference>
<comment type="similarity">
    <text evidence="2 12">Belongs to the ATPase alpha/beta chains family.</text>
</comment>
<evidence type="ECO:0000256" key="3">
    <source>
        <dbReference type="ARBA" id="ARBA00022448"/>
    </source>
</evidence>
<evidence type="ECO:0000256" key="12">
    <source>
        <dbReference type="HAMAP-Rule" id="MF_01347"/>
    </source>
</evidence>
<keyword evidence="7 12" id="KW-1278">Translocase</keyword>
<keyword evidence="12" id="KW-0375">Hydrogen ion transport</keyword>
<dbReference type="InterPro" id="IPR024034">
    <property type="entry name" value="ATPase_F1/V1_b/a_C"/>
</dbReference>
<evidence type="ECO:0000256" key="11">
    <source>
        <dbReference type="ARBA" id="ARBA00023310"/>
    </source>
</evidence>
<dbReference type="CDD" id="cd18115">
    <property type="entry name" value="ATP-synt_F1_beta_N"/>
    <property type="match status" value="1"/>
</dbReference>
<dbReference type="CDD" id="cd18110">
    <property type="entry name" value="ATP-synt_F1_beta_C"/>
    <property type="match status" value="1"/>
</dbReference>
<dbReference type="InterPro" id="IPR055190">
    <property type="entry name" value="ATP-synt_VA_C"/>
</dbReference>
<proteinExistence type="inferred from homology"/>
<gene>
    <name evidence="12" type="primary">atpD</name>
    <name evidence="14" type="ORF">SAMN04487928_10647</name>
</gene>
<dbReference type="InterPro" id="IPR003593">
    <property type="entry name" value="AAA+_ATPase"/>
</dbReference>
<evidence type="ECO:0000256" key="8">
    <source>
        <dbReference type="ARBA" id="ARBA00023065"/>
    </source>
</evidence>
<dbReference type="InterPro" id="IPR027417">
    <property type="entry name" value="P-loop_NTPase"/>
</dbReference>
<dbReference type="RefSeq" id="WP_022772480.1">
    <property type="nucleotide sequence ID" value="NZ_FOXO01000006.1"/>
</dbReference>
<dbReference type="GO" id="GO:0005886">
    <property type="term" value="C:plasma membrane"/>
    <property type="evidence" value="ECO:0007669"/>
    <property type="project" value="UniProtKB-SubCell"/>
</dbReference>
<dbReference type="EMBL" id="FOXO01000006">
    <property type="protein sequence ID" value="SFP69365.1"/>
    <property type="molecule type" value="Genomic_DNA"/>
</dbReference>
<comment type="subcellular location">
    <subcellularLocation>
        <location evidence="12">Cell membrane</location>
        <topology evidence="12">Peripheral membrane protein</topology>
    </subcellularLocation>
    <subcellularLocation>
        <location evidence="1">Membrane</location>
        <topology evidence="1">Peripheral membrane protein</topology>
    </subcellularLocation>
</comment>
<dbReference type="Gene3D" id="3.40.50.300">
    <property type="entry name" value="P-loop containing nucleotide triphosphate hydrolases"/>
    <property type="match status" value="1"/>
</dbReference>
<dbReference type="SUPFAM" id="SSF50615">
    <property type="entry name" value="N-terminal domain of alpha and beta subunits of F1 ATP synthase"/>
    <property type="match status" value="1"/>
</dbReference>
<dbReference type="eggNOG" id="COG0055">
    <property type="taxonomic scope" value="Bacteria"/>
</dbReference>
<dbReference type="SUPFAM" id="SSF47917">
    <property type="entry name" value="C-terminal domain of alpha and beta subunits of F1 ATP synthase"/>
    <property type="match status" value="1"/>
</dbReference>
<evidence type="ECO:0000256" key="7">
    <source>
        <dbReference type="ARBA" id="ARBA00022967"/>
    </source>
</evidence>
<dbReference type="InterPro" id="IPR005722">
    <property type="entry name" value="ATP_synth_F1_bsu"/>
</dbReference>
<keyword evidence="5 12" id="KW-0547">Nucleotide-binding</keyword>
<comment type="function">
    <text evidence="12">Produces ATP from ADP in the presence of a proton gradient across the membrane. The catalytic sites are hosted primarily by the beta subunits.</text>
</comment>
<dbReference type="GO" id="GO:0045259">
    <property type="term" value="C:proton-transporting ATP synthase complex"/>
    <property type="evidence" value="ECO:0007669"/>
    <property type="project" value="UniProtKB-KW"/>
</dbReference>
<dbReference type="Pfam" id="PF22919">
    <property type="entry name" value="ATP-synt_VA_C"/>
    <property type="match status" value="1"/>
</dbReference>
<comment type="catalytic activity">
    <reaction evidence="12">
        <text>ATP + H2O + 4 H(+)(in) = ADP + phosphate + 5 H(+)(out)</text>
        <dbReference type="Rhea" id="RHEA:57720"/>
        <dbReference type="ChEBI" id="CHEBI:15377"/>
        <dbReference type="ChEBI" id="CHEBI:15378"/>
        <dbReference type="ChEBI" id="CHEBI:30616"/>
        <dbReference type="ChEBI" id="CHEBI:43474"/>
        <dbReference type="ChEBI" id="CHEBI:456216"/>
        <dbReference type="EC" id="7.1.2.2"/>
    </reaction>
</comment>
<evidence type="ECO:0000256" key="4">
    <source>
        <dbReference type="ARBA" id="ARBA00022475"/>
    </source>
</evidence>
<evidence type="ECO:0000256" key="6">
    <source>
        <dbReference type="ARBA" id="ARBA00022840"/>
    </source>
</evidence>
<dbReference type="CDD" id="cd01133">
    <property type="entry name" value="F1-ATPase_beta_CD"/>
    <property type="match status" value="1"/>
</dbReference>
<dbReference type="Pfam" id="PF02874">
    <property type="entry name" value="ATP-synt_ab_N"/>
    <property type="match status" value="1"/>
</dbReference>
<dbReference type="Gene3D" id="2.40.10.170">
    <property type="match status" value="1"/>
</dbReference>
<dbReference type="NCBIfam" id="TIGR01039">
    <property type="entry name" value="atpD"/>
    <property type="match status" value="1"/>
</dbReference>
<evidence type="ECO:0000256" key="1">
    <source>
        <dbReference type="ARBA" id="ARBA00004170"/>
    </source>
</evidence>
<keyword evidence="11 12" id="KW-0066">ATP synthesis</keyword>
<keyword evidence="3 12" id="KW-0813">Transport</keyword>
<feature type="binding site" evidence="12">
    <location>
        <begin position="153"/>
        <end position="160"/>
    </location>
    <ligand>
        <name>ATP</name>
        <dbReference type="ChEBI" id="CHEBI:30616"/>
    </ligand>
</feature>
<evidence type="ECO:0000256" key="5">
    <source>
        <dbReference type="ARBA" id="ARBA00022741"/>
    </source>
</evidence>
<dbReference type="InterPro" id="IPR004100">
    <property type="entry name" value="ATPase_F1/V1/A1_a/bsu_N"/>
</dbReference>
<keyword evidence="4 12" id="KW-1003">Cell membrane</keyword>
<feature type="domain" description="AAA+ ATPase" evidence="13">
    <location>
        <begin position="145"/>
        <end position="326"/>
    </location>
</feature>
<keyword evidence="8 12" id="KW-0406">Ion transport</keyword>
<dbReference type="Proteomes" id="UP000182624">
    <property type="component" value="Unassembled WGS sequence"/>
</dbReference>
<dbReference type="InterPro" id="IPR036121">
    <property type="entry name" value="ATPase_F1/V1/A1_a/bsu_N_sf"/>
</dbReference>
<organism evidence="14 15">
    <name type="scientific">Butyrivibrio proteoclasticus</name>
    <dbReference type="NCBI Taxonomy" id="43305"/>
    <lineage>
        <taxon>Bacteria</taxon>
        <taxon>Bacillati</taxon>
        <taxon>Bacillota</taxon>
        <taxon>Clostridia</taxon>
        <taxon>Lachnospirales</taxon>
        <taxon>Lachnospiraceae</taxon>
        <taxon>Butyrivibrio</taxon>
    </lineage>
</organism>
<evidence type="ECO:0000256" key="2">
    <source>
        <dbReference type="ARBA" id="ARBA00008936"/>
    </source>
</evidence>
<evidence type="ECO:0000259" key="13">
    <source>
        <dbReference type="SMART" id="SM00382"/>
    </source>
</evidence>
<sequence>MSENHVGKVIQVTGPVLDIRFKEGELPDLHNAIEIMIEDRKLVAEVAQQVGDDVVRCVAMSSTDGLVRGVDAVDTGSPITVPVGDKCLGRIFNLLGEPVDNQPAPEGVERWAIHRPAPAYEDQVPATEIFETGIKVVDLICPYAKGGKIGLFGGAGVGKTVLIMELINNVAKAHGGISVFTGVGERTREGNDLYGEMKESGVIDKTALVYGQMNEPPGARMRVGLSGLTMAEYFRDVKNQDVLLFIDNIFRFTQAGSEVSALLGRMPSAVGYQPTLATEMGALQERITSTKKGSITSVQAVYVPADDLTDPAPATTFTHLDATTVLSRDIASKGIYPAVDPLDSTSRILSPDIVGKEHYEVAKGVQQVLQRYRELQDIIAIMGMDELSEEDKLTVYRARKVQNFLSQSFSVAEQFTGLPGKYVPLKETIRGFKMILDGECDDLPESAFLLVGTIDEVFEKAKANK</sequence>
<dbReference type="InterPro" id="IPR000194">
    <property type="entry name" value="ATPase_F1/V1/A1_a/bsu_nucl-bd"/>
</dbReference>
<dbReference type="HAMAP" id="MF_01347">
    <property type="entry name" value="ATP_synth_beta_bact"/>
    <property type="match status" value="1"/>
</dbReference>
<evidence type="ECO:0000313" key="14">
    <source>
        <dbReference type="EMBL" id="SFP69365.1"/>
    </source>
</evidence>
<dbReference type="SUPFAM" id="SSF52540">
    <property type="entry name" value="P-loop containing nucleoside triphosphate hydrolases"/>
    <property type="match status" value="1"/>
</dbReference>
<evidence type="ECO:0000256" key="10">
    <source>
        <dbReference type="ARBA" id="ARBA00023196"/>
    </source>
</evidence>
<protein>
    <recommendedName>
        <fullName evidence="12">ATP synthase subunit beta</fullName>
        <ecNumber evidence="12">7.1.2.2</ecNumber>
    </recommendedName>
    <alternativeName>
        <fullName evidence="12">ATP synthase F1 sector subunit beta</fullName>
    </alternativeName>
    <alternativeName>
        <fullName evidence="12">F-ATPase subunit beta</fullName>
    </alternativeName>
</protein>
<dbReference type="Pfam" id="PF00006">
    <property type="entry name" value="ATP-synt_ab"/>
    <property type="match status" value="1"/>
</dbReference>